<dbReference type="AlphaFoldDB" id="A0A1F6E0Y5"/>
<evidence type="ECO:0000313" key="1">
    <source>
        <dbReference type="EMBL" id="OGG66892.1"/>
    </source>
</evidence>
<accession>A0A1F6E0Y5</accession>
<dbReference type="STRING" id="1798500.A3C21_00550"/>
<proteinExistence type="predicted"/>
<evidence type="ECO:0008006" key="3">
    <source>
        <dbReference type="Google" id="ProtNLM"/>
    </source>
</evidence>
<protein>
    <recommendedName>
        <fullName evidence="3">Large polyvalent protein associated domain-containing protein</fullName>
    </recommendedName>
</protein>
<organism evidence="1 2">
    <name type="scientific">Candidatus Kaiserbacteria bacterium RIFCSPHIGHO2_02_FULL_59_21</name>
    <dbReference type="NCBI Taxonomy" id="1798500"/>
    <lineage>
        <taxon>Bacteria</taxon>
        <taxon>Candidatus Kaiseribacteriota</taxon>
    </lineage>
</organism>
<name>A0A1F6E0Y5_9BACT</name>
<dbReference type="Proteomes" id="UP000178572">
    <property type="component" value="Unassembled WGS sequence"/>
</dbReference>
<reference evidence="1 2" key="1">
    <citation type="journal article" date="2016" name="Nat. Commun.">
        <title>Thousands of microbial genomes shed light on interconnected biogeochemical processes in an aquifer system.</title>
        <authorList>
            <person name="Anantharaman K."/>
            <person name="Brown C.T."/>
            <person name="Hug L.A."/>
            <person name="Sharon I."/>
            <person name="Castelle C.J."/>
            <person name="Probst A.J."/>
            <person name="Thomas B.C."/>
            <person name="Singh A."/>
            <person name="Wilkins M.J."/>
            <person name="Karaoz U."/>
            <person name="Brodie E.L."/>
            <person name="Williams K.H."/>
            <person name="Hubbard S.S."/>
            <person name="Banfield J.F."/>
        </authorList>
    </citation>
    <scope>NUCLEOTIDE SEQUENCE [LARGE SCALE GENOMIC DNA]</scope>
</reference>
<dbReference type="EMBL" id="MFLN01000035">
    <property type="protein sequence ID" value="OGG66892.1"/>
    <property type="molecule type" value="Genomic_DNA"/>
</dbReference>
<gene>
    <name evidence="1" type="ORF">A3C21_00550</name>
</gene>
<sequence>MPEAEKIAGQYVPRSTDDLSVKAANLVRDDIRTAERVALTGSDDRAVAVASELLKHYAAQAAKATDDITRNALHEAAAEVANTVARKLTESGRTVQAASILGRLTPEGQVRFAAKEIQKWNLANPSKKVPELTGEQAAEITTRMKKIQGMAEGEEKAIAFKQLQDHIHSLIPSMWWQKVVAVWKAGLLTGIKTSGLNIFSNISHAATEIAKDIPAAAADTLLSLLTGKRTLALTVRGLPSGIKLGVERGWRYLKTGYDSRDVAKKLDYVRVNFKSKAIQGYVDFVFRALGAEDQVFYYGALKRSLYNQAIAQGKNKGLKGVELDAFVKNLIESPTDGMSAYALADAETAVFQNKTTLGKVGIGIQKLGGGTGGFVVPFARTPSAVAMQVVNYSPAGVFIEIGKQIVRKQFDQRLLSQAIGRSTIGTGVLWAGGQLFNNDLMTLDYPQTEKERELWRLEGRKANSIKVGDEWRTVQTLGPAGPVMLLGGHFQNAMKEGGSHTEAIIKATVGSIKSFTEQTFLRGVKQVMEVVADPQIWNVRSFTSSFISSFIPTIINDVARALDPKERRPSSDSLTQEVLNRIQARIPKLREGLEPQVDVLGQEVERIGNPLEVMFDPTRPSPEKVSPVIDELRRLTNAGFKVSPSLLGDRTGFEGLTPEQNTKLWRLAGDITNSKLGGLFVSESYKKKTDEEKGKKVKEFVEKSQINARAAIVLELTEELKGDQLRAKLSELKAGGLLTRDVYTKYQDLR</sequence>
<evidence type="ECO:0000313" key="2">
    <source>
        <dbReference type="Proteomes" id="UP000178572"/>
    </source>
</evidence>
<comment type="caution">
    <text evidence="1">The sequence shown here is derived from an EMBL/GenBank/DDBJ whole genome shotgun (WGS) entry which is preliminary data.</text>
</comment>